<keyword evidence="2" id="KW-1185">Reference proteome</keyword>
<name>A0A067TJ33_GALM3</name>
<dbReference type="Proteomes" id="UP000027222">
    <property type="component" value="Unassembled WGS sequence"/>
</dbReference>
<dbReference type="AlphaFoldDB" id="A0A067TJ33"/>
<dbReference type="OrthoDB" id="3001771at2759"/>
<evidence type="ECO:0000313" key="1">
    <source>
        <dbReference type="EMBL" id="KDR83176.1"/>
    </source>
</evidence>
<gene>
    <name evidence="1" type="ORF">GALMADRAFT_239016</name>
</gene>
<dbReference type="HOGENOM" id="CLU_2489349_0_0_1"/>
<dbReference type="EMBL" id="KL142369">
    <property type="protein sequence ID" value="KDR83176.1"/>
    <property type="molecule type" value="Genomic_DNA"/>
</dbReference>
<accession>A0A067TJ33</accession>
<evidence type="ECO:0000313" key="2">
    <source>
        <dbReference type="Proteomes" id="UP000027222"/>
    </source>
</evidence>
<proteinExistence type="predicted"/>
<feature type="non-terminal residue" evidence="1">
    <location>
        <position position="87"/>
    </location>
</feature>
<protein>
    <submittedName>
        <fullName evidence="1">Uncharacterized protein</fullName>
    </submittedName>
</protein>
<sequence>MPSYIGKGLCNLLLYRLSNFSVTAAAALRNLVQQRNGAVDYQDPNWRITSSFGPAIKSIAVVECVVRKPSAMDVEWFRFLLVEFYWV</sequence>
<organism evidence="1 2">
    <name type="scientific">Galerina marginata (strain CBS 339.88)</name>
    <dbReference type="NCBI Taxonomy" id="685588"/>
    <lineage>
        <taxon>Eukaryota</taxon>
        <taxon>Fungi</taxon>
        <taxon>Dikarya</taxon>
        <taxon>Basidiomycota</taxon>
        <taxon>Agaricomycotina</taxon>
        <taxon>Agaricomycetes</taxon>
        <taxon>Agaricomycetidae</taxon>
        <taxon>Agaricales</taxon>
        <taxon>Agaricineae</taxon>
        <taxon>Strophariaceae</taxon>
        <taxon>Galerina</taxon>
    </lineage>
</organism>
<reference evidence="2" key="1">
    <citation type="journal article" date="2014" name="Proc. Natl. Acad. Sci. U.S.A.">
        <title>Extensive sampling of basidiomycete genomes demonstrates inadequacy of the white-rot/brown-rot paradigm for wood decay fungi.</title>
        <authorList>
            <person name="Riley R."/>
            <person name="Salamov A.A."/>
            <person name="Brown D.W."/>
            <person name="Nagy L.G."/>
            <person name="Floudas D."/>
            <person name="Held B.W."/>
            <person name="Levasseur A."/>
            <person name="Lombard V."/>
            <person name="Morin E."/>
            <person name="Otillar R."/>
            <person name="Lindquist E.A."/>
            <person name="Sun H."/>
            <person name="LaButti K.M."/>
            <person name="Schmutz J."/>
            <person name="Jabbour D."/>
            <person name="Luo H."/>
            <person name="Baker S.E."/>
            <person name="Pisabarro A.G."/>
            <person name="Walton J.D."/>
            <person name="Blanchette R.A."/>
            <person name="Henrissat B."/>
            <person name="Martin F."/>
            <person name="Cullen D."/>
            <person name="Hibbett D.S."/>
            <person name="Grigoriev I.V."/>
        </authorList>
    </citation>
    <scope>NUCLEOTIDE SEQUENCE [LARGE SCALE GENOMIC DNA]</scope>
    <source>
        <strain evidence="2">CBS 339.88</strain>
    </source>
</reference>